<dbReference type="InterPro" id="IPR052374">
    <property type="entry name" value="SERAC1"/>
</dbReference>
<dbReference type="RefSeq" id="XP_036626108.1">
    <property type="nucleotide sequence ID" value="XM_036771487.1"/>
</dbReference>
<evidence type="ECO:0000256" key="3">
    <source>
        <dbReference type="ARBA" id="ARBA00004370"/>
    </source>
</evidence>
<proteinExistence type="predicted"/>
<accession>A0A8H7DKU1</accession>
<dbReference type="GeneID" id="59371682"/>
<evidence type="ECO:0000256" key="4">
    <source>
        <dbReference type="ARBA" id="ARBA00022824"/>
    </source>
</evidence>
<dbReference type="PANTHER" id="PTHR48182">
    <property type="entry name" value="PROTEIN SERAC1"/>
    <property type="match status" value="1"/>
</dbReference>
<organism evidence="7 8">
    <name type="scientific">Pleurotus ostreatus</name>
    <name type="common">Oyster mushroom</name>
    <name type="synonym">White-rot fungus</name>
    <dbReference type="NCBI Taxonomy" id="5322"/>
    <lineage>
        <taxon>Eukaryota</taxon>
        <taxon>Fungi</taxon>
        <taxon>Dikarya</taxon>
        <taxon>Basidiomycota</taxon>
        <taxon>Agaricomycotina</taxon>
        <taxon>Agaricomycetes</taxon>
        <taxon>Agaricomycetidae</taxon>
        <taxon>Agaricales</taxon>
        <taxon>Pleurotineae</taxon>
        <taxon>Pleurotaceae</taxon>
        <taxon>Pleurotus</taxon>
    </lineage>
</organism>
<gene>
    <name evidence="7" type="ORF">PC9H_001841</name>
</gene>
<dbReference type="AlphaFoldDB" id="A0A8H7DKU1"/>
<sequence>MSDESANGPLAGCYGSARFFLMSIALHGLNGHSFESWECKDTRFIWLRDHLPEQAPNARVMVYGYNAKVVGDAVGMPLVLLAHSMGGLVIKKALLLARELEADGQYKAILNSVRGVVFFGTPHRGGNGVDGAKFVANFVRAFNVDVRYDLISSLRPASTDLFALGNSFGRLLADRNHIKIATLYETKKTRIGWPVVGKRVWIVEEFCSNQSFGMTSSTTTLNGPVPAAQGLYNPANVSLISSEDSVVHIGSPSLEGSLIQDTPLRRQSTRTPSSPIQLMPPSGTSFWSVEDIPLFSGSRIYDEDKAYWMALDWACECYVFTTNQTPDSYNFVNGGGAFYIPFKHRGQINSTLYPYYQNFKLQIGTTSSDTTPITHMPSYSTENSSN</sequence>
<dbReference type="GO" id="GO:0005739">
    <property type="term" value="C:mitochondrion"/>
    <property type="evidence" value="ECO:0007669"/>
    <property type="project" value="UniProtKB-SubCell"/>
</dbReference>
<evidence type="ECO:0000313" key="8">
    <source>
        <dbReference type="Proteomes" id="UP000623687"/>
    </source>
</evidence>
<keyword evidence="5" id="KW-0496">Mitochondrion</keyword>
<dbReference type="Gene3D" id="3.40.50.1820">
    <property type="entry name" value="alpha/beta hydrolase"/>
    <property type="match status" value="1"/>
</dbReference>
<comment type="subcellular location">
    <subcellularLocation>
        <location evidence="2">Endoplasmic reticulum</location>
    </subcellularLocation>
    <subcellularLocation>
        <location evidence="3">Membrane</location>
    </subcellularLocation>
    <subcellularLocation>
        <location evidence="1">Mitochondrion</location>
    </subcellularLocation>
</comment>
<evidence type="ECO:0000256" key="1">
    <source>
        <dbReference type="ARBA" id="ARBA00004173"/>
    </source>
</evidence>
<dbReference type="PANTHER" id="PTHR48182:SF2">
    <property type="entry name" value="PROTEIN SERAC1"/>
    <property type="match status" value="1"/>
</dbReference>
<dbReference type="OrthoDB" id="3246270at2759"/>
<keyword evidence="6" id="KW-0472">Membrane</keyword>
<name>A0A8H7DKU1_PLEOS</name>
<protein>
    <recommendedName>
        <fullName evidence="9">GPI inositol-deacylase</fullName>
    </recommendedName>
</protein>
<keyword evidence="8" id="KW-1185">Reference proteome</keyword>
<dbReference type="SUPFAM" id="SSF53474">
    <property type="entry name" value="alpha/beta-Hydrolases"/>
    <property type="match status" value="1"/>
</dbReference>
<evidence type="ECO:0008006" key="9">
    <source>
        <dbReference type="Google" id="ProtNLM"/>
    </source>
</evidence>
<dbReference type="Proteomes" id="UP000623687">
    <property type="component" value="Unassembled WGS sequence"/>
</dbReference>
<comment type="caution">
    <text evidence="7">The sequence shown here is derived from an EMBL/GenBank/DDBJ whole genome shotgun (WGS) entry which is preliminary data.</text>
</comment>
<dbReference type="VEuPathDB" id="FungiDB:PC9H_001841"/>
<dbReference type="GO" id="GO:0005783">
    <property type="term" value="C:endoplasmic reticulum"/>
    <property type="evidence" value="ECO:0007669"/>
    <property type="project" value="UniProtKB-SubCell"/>
</dbReference>
<keyword evidence="4" id="KW-0256">Endoplasmic reticulum</keyword>
<evidence type="ECO:0000256" key="5">
    <source>
        <dbReference type="ARBA" id="ARBA00023128"/>
    </source>
</evidence>
<evidence type="ECO:0000256" key="2">
    <source>
        <dbReference type="ARBA" id="ARBA00004240"/>
    </source>
</evidence>
<reference evidence="7" key="1">
    <citation type="submission" date="2019-07" db="EMBL/GenBank/DDBJ databases">
        <authorList>
            <person name="Palmer J.M."/>
        </authorList>
    </citation>
    <scope>NUCLEOTIDE SEQUENCE</scope>
    <source>
        <strain evidence="7">PC9</strain>
    </source>
</reference>
<evidence type="ECO:0000256" key="6">
    <source>
        <dbReference type="ARBA" id="ARBA00023136"/>
    </source>
</evidence>
<dbReference type="InterPro" id="IPR029058">
    <property type="entry name" value="AB_hydrolase_fold"/>
</dbReference>
<dbReference type="GO" id="GO:0016020">
    <property type="term" value="C:membrane"/>
    <property type="evidence" value="ECO:0007669"/>
    <property type="project" value="UniProtKB-SubCell"/>
</dbReference>
<evidence type="ECO:0000313" key="7">
    <source>
        <dbReference type="EMBL" id="KAF7419254.1"/>
    </source>
</evidence>
<dbReference type="EMBL" id="JACETU010000010">
    <property type="protein sequence ID" value="KAF7419254.1"/>
    <property type="molecule type" value="Genomic_DNA"/>
</dbReference>